<dbReference type="Proteomes" id="UP000249057">
    <property type="component" value="Unassembled WGS sequence"/>
</dbReference>
<reference evidence="1" key="1">
    <citation type="submission" date="2018-02" db="EMBL/GenBank/DDBJ databases">
        <title>The genomes of Aspergillus section Nigri reveals drivers in fungal speciation.</title>
        <authorList>
            <consortium name="DOE Joint Genome Institute"/>
            <person name="Vesth T.C."/>
            <person name="Nybo J."/>
            <person name="Theobald S."/>
            <person name="Brandl J."/>
            <person name="Frisvad J.C."/>
            <person name="Nielsen K.F."/>
            <person name="Lyhne E.K."/>
            <person name="Kogle M.E."/>
            <person name="Kuo A."/>
            <person name="Riley R."/>
            <person name="Clum A."/>
            <person name="Nolan M."/>
            <person name="Lipzen A."/>
            <person name="Salamov A."/>
            <person name="Henrissat B."/>
            <person name="Wiebenga A."/>
            <person name="De vries R.P."/>
            <person name="Grigoriev I.V."/>
            <person name="Mortensen U.H."/>
            <person name="Andersen M.R."/>
            <person name="Baker S.E."/>
        </authorList>
    </citation>
    <scope>NUCLEOTIDE SEQUENCE</scope>
    <source>
        <strain evidence="1">CBS 621.78</strain>
    </source>
</reference>
<keyword evidence="2" id="KW-1185">Reference proteome</keyword>
<evidence type="ECO:0000313" key="2">
    <source>
        <dbReference type="Proteomes" id="UP000249057"/>
    </source>
</evidence>
<evidence type="ECO:0000313" key="1">
    <source>
        <dbReference type="EMBL" id="RAH45316.1"/>
    </source>
</evidence>
<name>A0ACD1G864_9EURO</name>
<sequence length="108" mass="12521">MQTLNTWDSRDKTMGKWAIFIFHEDGEEHYWCYGDGGSAGDFPTRAGLYATEHYACIDTWSRDFHVYKTSISKEEAESILGSGNVWPFSGSDEEYKEELHKFWKATSF</sequence>
<accession>A0ACD1G864</accession>
<proteinExistence type="predicted"/>
<gene>
    <name evidence="1" type="ORF">BO95DRAFT_432281</name>
</gene>
<protein>
    <submittedName>
        <fullName evidence="1">Uncharacterized protein</fullName>
    </submittedName>
</protein>
<dbReference type="EMBL" id="KZ825346">
    <property type="protein sequence ID" value="RAH45316.1"/>
    <property type="molecule type" value="Genomic_DNA"/>
</dbReference>
<organism evidence="1 2">
    <name type="scientific">Aspergillus brunneoviolaceus CBS 621.78</name>
    <dbReference type="NCBI Taxonomy" id="1450534"/>
    <lineage>
        <taxon>Eukaryota</taxon>
        <taxon>Fungi</taxon>
        <taxon>Dikarya</taxon>
        <taxon>Ascomycota</taxon>
        <taxon>Pezizomycotina</taxon>
        <taxon>Eurotiomycetes</taxon>
        <taxon>Eurotiomycetidae</taxon>
        <taxon>Eurotiales</taxon>
        <taxon>Aspergillaceae</taxon>
        <taxon>Aspergillus</taxon>
        <taxon>Aspergillus subgen. Circumdati</taxon>
    </lineage>
</organism>